<evidence type="ECO:0000259" key="7">
    <source>
        <dbReference type="PROSITE" id="PS50850"/>
    </source>
</evidence>
<dbReference type="CDD" id="cd17489">
    <property type="entry name" value="MFS_YfcJ_like"/>
    <property type="match status" value="1"/>
</dbReference>
<dbReference type="PROSITE" id="PS00216">
    <property type="entry name" value="SUGAR_TRANSPORT_1"/>
    <property type="match status" value="1"/>
</dbReference>
<feature type="transmembrane region" description="Helical" evidence="6">
    <location>
        <begin position="303"/>
        <end position="327"/>
    </location>
</feature>
<feature type="transmembrane region" description="Helical" evidence="6">
    <location>
        <begin position="148"/>
        <end position="165"/>
    </location>
</feature>
<dbReference type="EMBL" id="CP088295">
    <property type="protein sequence ID" value="UUY03720.1"/>
    <property type="molecule type" value="Genomic_DNA"/>
</dbReference>
<feature type="transmembrane region" description="Helical" evidence="6">
    <location>
        <begin position="339"/>
        <end position="363"/>
    </location>
</feature>
<feature type="domain" description="Major facilitator superfamily (MFS) profile" evidence="7">
    <location>
        <begin position="22"/>
        <end position="392"/>
    </location>
</feature>
<comment type="similarity">
    <text evidence="2">Belongs to the major facilitator superfamily. TCR/Tet family.</text>
</comment>
<keyword evidence="4 6" id="KW-1133">Transmembrane helix</keyword>
<evidence type="ECO:0000256" key="2">
    <source>
        <dbReference type="ARBA" id="ARBA00007520"/>
    </source>
</evidence>
<organism evidence="8 9">
    <name type="scientific">Svornostia abyssi</name>
    <dbReference type="NCBI Taxonomy" id="2898438"/>
    <lineage>
        <taxon>Bacteria</taxon>
        <taxon>Bacillati</taxon>
        <taxon>Actinomycetota</taxon>
        <taxon>Thermoleophilia</taxon>
        <taxon>Solirubrobacterales</taxon>
        <taxon>Baekduiaceae</taxon>
        <taxon>Svornostia</taxon>
    </lineage>
</organism>
<dbReference type="PRINTS" id="PR01035">
    <property type="entry name" value="TCRTETA"/>
</dbReference>
<feature type="transmembrane region" description="Helical" evidence="6">
    <location>
        <begin position="57"/>
        <end position="77"/>
    </location>
</feature>
<dbReference type="RefSeq" id="WP_353864225.1">
    <property type="nucleotide sequence ID" value="NZ_CP088295.1"/>
</dbReference>
<reference evidence="9" key="1">
    <citation type="submission" date="2021-11" db="EMBL/GenBank/DDBJ databases">
        <title>Cultivation dependent microbiological survey of springs from the worlds oldest radium mine currently devoted to the extraction of radon-saturated water.</title>
        <authorList>
            <person name="Kapinusova G."/>
            <person name="Smrhova T."/>
            <person name="Strejcek M."/>
            <person name="Suman J."/>
            <person name="Jani K."/>
            <person name="Pajer P."/>
            <person name="Uhlik O."/>
        </authorList>
    </citation>
    <scope>NUCLEOTIDE SEQUENCE [LARGE SCALE GENOMIC DNA]</scope>
    <source>
        <strain evidence="9">J379</strain>
    </source>
</reference>
<keyword evidence="9" id="KW-1185">Reference proteome</keyword>
<gene>
    <name evidence="8" type="ORF">LRS13_24175</name>
</gene>
<dbReference type="InterPro" id="IPR001958">
    <property type="entry name" value="Tet-R_TetA/multi-R_MdtG-like"/>
</dbReference>
<dbReference type="InterPro" id="IPR011701">
    <property type="entry name" value="MFS"/>
</dbReference>
<dbReference type="InterPro" id="IPR020846">
    <property type="entry name" value="MFS_dom"/>
</dbReference>
<dbReference type="PANTHER" id="PTHR23531">
    <property type="entry name" value="QUINOLENE RESISTANCE PROTEIN NORA"/>
    <property type="match status" value="1"/>
</dbReference>
<dbReference type="Proteomes" id="UP001058860">
    <property type="component" value="Chromosome"/>
</dbReference>
<feature type="transmembrane region" description="Helical" evidence="6">
    <location>
        <begin position="112"/>
        <end position="136"/>
    </location>
</feature>
<dbReference type="Gene3D" id="1.20.1250.20">
    <property type="entry name" value="MFS general substrate transporter like domains"/>
    <property type="match status" value="1"/>
</dbReference>
<evidence type="ECO:0000256" key="3">
    <source>
        <dbReference type="ARBA" id="ARBA00022692"/>
    </source>
</evidence>
<evidence type="ECO:0000313" key="9">
    <source>
        <dbReference type="Proteomes" id="UP001058860"/>
    </source>
</evidence>
<dbReference type="PANTHER" id="PTHR23531:SF1">
    <property type="entry name" value="QUINOLENE RESISTANCE PROTEIN NORA"/>
    <property type="match status" value="1"/>
</dbReference>
<feature type="transmembrane region" description="Helical" evidence="6">
    <location>
        <begin position="247"/>
        <end position="268"/>
    </location>
</feature>
<sequence length="406" mass="40614">MEAGAHRERVAAALREHPIAGAAFGVWLATLLGFLAIGAVLPVLPRYVKGPIGGSDIAVGIVVGAFALSAVIGRPIAGRLADLYGRKPVVLAGLLLMAVSSALLLIPGGVAWLVFARLVVGVGDGWLFTAAVTWVVDLAPADRRGQTIGLFGIAVWGGLSVGSVLGQAVYDAASYDAVWLMAAALPLAGAALALRLRDPHEPVPAASRPGFALPREAVAPGLALALANIGFGTMAGFVVLHLDARDIAHSATAFTVFAAAVVFTRLFAGRVPDRFGAAPTAAVAFTAEAVGMGLLALAQSFPVALAGSLVMGCGFSLLFPALALAVVSRVDERQRGMALGAFTAFFDIGVGLGGPLAGAVAAVSGYPEAFWMGAACAAVGGVIATRSARGAGAGPGQHAPPAPAPG</sequence>
<evidence type="ECO:0000313" key="8">
    <source>
        <dbReference type="EMBL" id="UUY03720.1"/>
    </source>
</evidence>
<dbReference type="InterPro" id="IPR005829">
    <property type="entry name" value="Sugar_transporter_CS"/>
</dbReference>
<keyword evidence="5 6" id="KW-0472">Membrane</keyword>
<feature type="transmembrane region" description="Helical" evidence="6">
    <location>
        <begin position="275"/>
        <end position="297"/>
    </location>
</feature>
<feature type="transmembrane region" description="Helical" evidence="6">
    <location>
        <begin position="89"/>
        <end position="106"/>
    </location>
</feature>
<evidence type="ECO:0000256" key="4">
    <source>
        <dbReference type="ARBA" id="ARBA00022989"/>
    </source>
</evidence>
<feature type="transmembrane region" description="Helical" evidence="6">
    <location>
        <begin position="21"/>
        <end position="45"/>
    </location>
</feature>
<proteinExistence type="inferred from homology"/>
<accession>A0ABY5PGG5</accession>
<dbReference type="InterPro" id="IPR036259">
    <property type="entry name" value="MFS_trans_sf"/>
</dbReference>
<name>A0ABY5PGG5_9ACTN</name>
<evidence type="ECO:0000256" key="1">
    <source>
        <dbReference type="ARBA" id="ARBA00004651"/>
    </source>
</evidence>
<dbReference type="InterPro" id="IPR052714">
    <property type="entry name" value="MFS_Exporter"/>
</dbReference>
<dbReference type="SUPFAM" id="SSF103473">
    <property type="entry name" value="MFS general substrate transporter"/>
    <property type="match status" value="1"/>
</dbReference>
<keyword evidence="3 6" id="KW-0812">Transmembrane</keyword>
<dbReference type="Pfam" id="PF07690">
    <property type="entry name" value="MFS_1"/>
    <property type="match status" value="1"/>
</dbReference>
<protein>
    <submittedName>
        <fullName evidence="8">MFS transporter</fullName>
    </submittedName>
</protein>
<comment type="subcellular location">
    <subcellularLocation>
        <location evidence="1">Cell membrane</location>
        <topology evidence="1">Multi-pass membrane protein</topology>
    </subcellularLocation>
</comment>
<evidence type="ECO:0000256" key="6">
    <source>
        <dbReference type="SAM" id="Phobius"/>
    </source>
</evidence>
<feature type="transmembrane region" description="Helical" evidence="6">
    <location>
        <begin position="217"/>
        <end position="241"/>
    </location>
</feature>
<dbReference type="PROSITE" id="PS50850">
    <property type="entry name" value="MFS"/>
    <property type="match status" value="1"/>
</dbReference>
<evidence type="ECO:0000256" key="5">
    <source>
        <dbReference type="ARBA" id="ARBA00023136"/>
    </source>
</evidence>